<keyword evidence="3" id="KW-1185">Reference proteome</keyword>
<protein>
    <submittedName>
        <fullName evidence="2">Uncharacterized protein</fullName>
    </submittedName>
</protein>
<feature type="compositionally biased region" description="Basic and acidic residues" evidence="1">
    <location>
        <begin position="14"/>
        <end position="24"/>
    </location>
</feature>
<dbReference type="Proteomes" id="UP000250140">
    <property type="component" value="Unassembled WGS sequence"/>
</dbReference>
<dbReference type="AlphaFoldDB" id="A0A8E2ERR1"/>
<feature type="region of interest" description="Disordered" evidence="1">
    <location>
        <begin position="1"/>
        <end position="31"/>
    </location>
</feature>
<evidence type="ECO:0000313" key="2">
    <source>
        <dbReference type="EMBL" id="OCL03640.1"/>
    </source>
</evidence>
<evidence type="ECO:0000313" key="3">
    <source>
        <dbReference type="Proteomes" id="UP000250140"/>
    </source>
</evidence>
<organism evidence="2 3">
    <name type="scientific">Glonium stellatum</name>
    <dbReference type="NCBI Taxonomy" id="574774"/>
    <lineage>
        <taxon>Eukaryota</taxon>
        <taxon>Fungi</taxon>
        <taxon>Dikarya</taxon>
        <taxon>Ascomycota</taxon>
        <taxon>Pezizomycotina</taxon>
        <taxon>Dothideomycetes</taxon>
        <taxon>Pleosporomycetidae</taxon>
        <taxon>Gloniales</taxon>
        <taxon>Gloniaceae</taxon>
        <taxon>Glonium</taxon>
    </lineage>
</organism>
<reference evidence="2 3" key="1">
    <citation type="journal article" date="2016" name="Nat. Commun.">
        <title>Ectomycorrhizal ecology is imprinted in the genome of the dominant symbiotic fungus Cenococcum geophilum.</title>
        <authorList>
            <consortium name="DOE Joint Genome Institute"/>
            <person name="Peter M."/>
            <person name="Kohler A."/>
            <person name="Ohm R.A."/>
            <person name="Kuo A."/>
            <person name="Krutzmann J."/>
            <person name="Morin E."/>
            <person name="Arend M."/>
            <person name="Barry K.W."/>
            <person name="Binder M."/>
            <person name="Choi C."/>
            <person name="Clum A."/>
            <person name="Copeland A."/>
            <person name="Grisel N."/>
            <person name="Haridas S."/>
            <person name="Kipfer T."/>
            <person name="LaButti K."/>
            <person name="Lindquist E."/>
            <person name="Lipzen A."/>
            <person name="Maire R."/>
            <person name="Meier B."/>
            <person name="Mihaltcheva S."/>
            <person name="Molinier V."/>
            <person name="Murat C."/>
            <person name="Poggeler S."/>
            <person name="Quandt C.A."/>
            <person name="Sperisen C."/>
            <person name="Tritt A."/>
            <person name="Tisserant E."/>
            <person name="Crous P.W."/>
            <person name="Henrissat B."/>
            <person name="Nehls U."/>
            <person name="Egli S."/>
            <person name="Spatafora J.W."/>
            <person name="Grigoriev I.V."/>
            <person name="Martin F.M."/>
        </authorList>
    </citation>
    <scope>NUCLEOTIDE SEQUENCE [LARGE SCALE GENOMIC DNA]</scope>
    <source>
        <strain evidence="2 3">CBS 207.34</strain>
    </source>
</reference>
<dbReference type="OrthoDB" id="3632442at2759"/>
<name>A0A8E2ERR1_9PEZI</name>
<dbReference type="EMBL" id="KV750702">
    <property type="protein sequence ID" value="OCL03640.1"/>
    <property type="molecule type" value="Genomic_DNA"/>
</dbReference>
<evidence type="ECO:0000256" key="1">
    <source>
        <dbReference type="SAM" id="MobiDB-lite"/>
    </source>
</evidence>
<gene>
    <name evidence="2" type="ORF">AOQ84DRAFT_381416</name>
</gene>
<sequence>MAHLGFRQEMVIRTPRDPQSDSKVESSAPNPISEQYEAYKLRIKNHGGPVEHSSIEKEVVLSKEPEHFAFQNSSLLLRPELRLETAKALIGENNTSKETNLGVVERTEPIPSTPSKWKLAFEEAEYFAGGLIHHPAEFTKHYSILRHSHSLVYYQGSATNVAISIFSDKPLPPGHTLWLQSRGWMGKTGMNARKLVGLTGSWVDVTLSTQVAAAEPPSLNERAWQRDIRFLEKGPAGHGRKHQIRETAIIRIPATVADGYFRLIFRDSDKKQKVLCSGPVFRVASLSNSAAKFRGASISTLLLEMGVKATSLAVSSYAGAVAQPITSVLQSKISNYVPQPKFWQKTAGEVIYSANGLRGRLNSVHSAYDE</sequence>
<accession>A0A8E2ERR1</accession>
<proteinExistence type="predicted"/>